<gene>
    <name evidence="10" type="ORF">HGRIS_011838</name>
</gene>
<reference evidence="11" key="1">
    <citation type="submission" date="2024-06" db="EMBL/GenBank/DDBJ databases">
        <title>Multi-omics analyses provide insights into the biosynthesis of the anticancer antibiotic pleurotin in Hohenbuehelia grisea.</title>
        <authorList>
            <person name="Weaver J.A."/>
            <person name="Alberti F."/>
        </authorList>
    </citation>
    <scope>NUCLEOTIDE SEQUENCE [LARGE SCALE GENOMIC DNA]</scope>
    <source>
        <strain evidence="11">T-177</strain>
    </source>
</reference>
<evidence type="ECO:0000256" key="6">
    <source>
        <dbReference type="ARBA" id="ARBA00022927"/>
    </source>
</evidence>
<evidence type="ECO:0000256" key="3">
    <source>
        <dbReference type="ARBA" id="ARBA00022448"/>
    </source>
</evidence>
<organism evidence="10 11">
    <name type="scientific">Hohenbuehelia grisea</name>
    <dbReference type="NCBI Taxonomy" id="104357"/>
    <lineage>
        <taxon>Eukaryota</taxon>
        <taxon>Fungi</taxon>
        <taxon>Dikarya</taxon>
        <taxon>Basidiomycota</taxon>
        <taxon>Agaricomycotina</taxon>
        <taxon>Agaricomycetes</taxon>
        <taxon>Agaricomycetidae</taxon>
        <taxon>Agaricales</taxon>
        <taxon>Pleurotineae</taxon>
        <taxon>Pleurotaceae</taxon>
        <taxon>Hohenbuehelia</taxon>
    </lineage>
</organism>
<feature type="transmembrane region" description="Helical" evidence="9">
    <location>
        <begin position="653"/>
        <end position="673"/>
    </location>
</feature>
<feature type="transmembrane region" description="Helical" evidence="9">
    <location>
        <begin position="503"/>
        <end position="525"/>
    </location>
</feature>
<evidence type="ECO:0000313" key="11">
    <source>
        <dbReference type="Proteomes" id="UP001556367"/>
    </source>
</evidence>
<dbReference type="Proteomes" id="UP001556367">
    <property type="component" value="Unassembled WGS sequence"/>
</dbReference>
<keyword evidence="4 9" id="KW-0812">Transmembrane</keyword>
<dbReference type="NCBIfam" id="TIGR00728">
    <property type="entry name" value="OPT_sfam"/>
    <property type="match status" value="1"/>
</dbReference>
<dbReference type="EMBL" id="JASNQZ010000002">
    <property type="protein sequence ID" value="KAL0960205.1"/>
    <property type="molecule type" value="Genomic_DNA"/>
</dbReference>
<keyword evidence="7 9" id="KW-1133">Transmembrane helix</keyword>
<feature type="transmembrane region" description="Helical" evidence="9">
    <location>
        <begin position="351"/>
        <end position="370"/>
    </location>
</feature>
<evidence type="ECO:0000313" key="10">
    <source>
        <dbReference type="EMBL" id="KAL0960205.1"/>
    </source>
</evidence>
<feature type="transmembrane region" description="Helical" evidence="9">
    <location>
        <begin position="179"/>
        <end position="200"/>
    </location>
</feature>
<evidence type="ECO:0000256" key="7">
    <source>
        <dbReference type="ARBA" id="ARBA00022989"/>
    </source>
</evidence>
<comment type="caution">
    <text evidence="10">The sequence shown here is derived from an EMBL/GenBank/DDBJ whole genome shotgun (WGS) entry which is preliminary data.</text>
</comment>
<evidence type="ECO:0000256" key="5">
    <source>
        <dbReference type="ARBA" id="ARBA00022856"/>
    </source>
</evidence>
<feature type="transmembrane region" description="Helical" evidence="9">
    <location>
        <begin position="98"/>
        <end position="118"/>
    </location>
</feature>
<accession>A0ABR3JYE1</accession>
<keyword evidence="3" id="KW-0813">Transport</keyword>
<protein>
    <recommendedName>
        <fullName evidence="12">Oligopeptide transporter</fullName>
    </recommendedName>
</protein>
<evidence type="ECO:0008006" key="12">
    <source>
        <dbReference type="Google" id="ProtNLM"/>
    </source>
</evidence>
<dbReference type="InterPro" id="IPR004813">
    <property type="entry name" value="OPT"/>
</dbReference>
<feature type="transmembrane region" description="Helical" evidence="9">
    <location>
        <begin position="476"/>
        <end position="497"/>
    </location>
</feature>
<feature type="transmembrane region" description="Helical" evidence="9">
    <location>
        <begin position="736"/>
        <end position="757"/>
    </location>
</feature>
<evidence type="ECO:0000256" key="4">
    <source>
        <dbReference type="ARBA" id="ARBA00022692"/>
    </source>
</evidence>
<evidence type="ECO:0000256" key="8">
    <source>
        <dbReference type="ARBA" id="ARBA00023136"/>
    </source>
</evidence>
<dbReference type="PANTHER" id="PTHR22601">
    <property type="entry name" value="ISP4 LIKE PROTEIN"/>
    <property type="match status" value="1"/>
</dbReference>
<feature type="transmembrane region" description="Helical" evidence="9">
    <location>
        <begin position="278"/>
        <end position="301"/>
    </location>
</feature>
<feature type="transmembrane region" description="Helical" evidence="9">
    <location>
        <begin position="130"/>
        <end position="147"/>
    </location>
</feature>
<keyword evidence="11" id="KW-1185">Reference proteome</keyword>
<dbReference type="InterPro" id="IPR004648">
    <property type="entry name" value="Oligpept_transpt"/>
</dbReference>
<name>A0ABR3JYE1_9AGAR</name>
<evidence type="ECO:0000256" key="2">
    <source>
        <dbReference type="ARBA" id="ARBA00008807"/>
    </source>
</evidence>
<keyword evidence="6" id="KW-0653">Protein transport</keyword>
<proteinExistence type="inferred from homology"/>
<feature type="transmembrane region" description="Helical" evidence="9">
    <location>
        <begin position="693"/>
        <end position="716"/>
    </location>
</feature>
<keyword evidence="5" id="KW-0571">Peptide transport</keyword>
<comment type="subcellular location">
    <subcellularLocation>
        <location evidence="1">Membrane</location>
        <topology evidence="1">Multi-pass membrane protein</topology>
    </subcellularLocation>
</comment>
<sequence>MPLNEFEFAQLQGLRKVSADPPLNSFHEKTQEVKSEAVSVTDLTDADANESDYAVSPTDSERSGAGLVKKEEPIIRTGEDVARHLVSIRDDGDSASTFRSWTLGTIFAGLGAALCQIYRFKPMPMHVSTVFLLLVIYTVGNAWAYVLPRRTWVAGTRLEFLSGLFHFINPGPFTMKEHVVATLVASTAASGSSAVMIFAVQRLFYDMRVDTMTAVLATFSTACFGFGIVGVLRPLIVYPSEMVYWKHLSTVTIFQALHFESSSNKNKLRLFWTAFTGMFAYEIIPAYIAPVLNGISVVCLASQRASKSTIDAITNIFGGASSNEGLGLLSMSFDWQYVGSDHMSLPLIQQANSWIGISICYVAVLAIYYSNAWNSRSFPMLSSSLFASNGSVYNQSAIFGAGQQLDTTALKEVGLPSLTGANVWSGFCMNLTIGALITHVILFWGGHARDSFRLARQKTQPDPHYQAMQRYPEVPWWWFASILILSFIAGLVVVVIGSTTLPWWAYIVSLLLGTFITPFSIILAARMGSGVFTSQLMKMVAGLINPGRPIANLYSSMWSHDVVIAAIHLASDLKIGQYLKVPPRVMFVAQIWGTVLGAFVNYFVMDSIVESRRKVLLSPTGTHVWSGQMPQILNSAAVSWSLAKDLYGVNSPYWIIPMGLLFGAIPTFIQWLVWKRWPKIGSVKVDSIMLPIIYMYSAALTHGVTSTIITGILVGITSQLWLRRHHPVWYRKYNYILGGALDGGAQTMIFVLSFAVFGASGVQHKFPHWPGNPARGNVDYCNGNGAFKRRH</sequence>
<evidence type="ECO:0000256" key="9">
    <source>
        <dbReference type="SAM" id="Phobius"/>
    </source>
</evidence>
<evidence type="ECO:0000256" key="1">
    <source>
        <dbReference type="ARBA" id="ARBA00004141"/>
    </source>
</evidence>
<comment type="similarity">
    <text evidence="2">Belongs to the oligopeptide OPT transporter family.</text>
</comment>
<feature type="transmembrane region" description="Helical" evidence="9">
    <location>
        <begin position="585"/>
        <end position="604"/>
    </location>
</feature>
<keyword evidence="8 9" id="KW-0472">Membrane</keyword>
<feature type="transmembrane region" description="Helical" evidence="9">
    <location>
        <begin position="212"/>
        <end position="236"/>
    </location>
</feature>
<feature type="transmembrane region" description="Helical" evidence="9">
    <location>
        <begin position="423"/>
        <end position="444"/>
    </location>
</feature>
<dbReference type="Pfam" id="PF03169">
    <property type="entry name" value="OPT"/>
    <property type="match status" value="1"/>
</dbReference>